<dbReference type="Pfam" id="PF21343">
    <property type="entry name" value="ACAD9-ACADV_C"/>
    <property type="match status" value="1"/>
</dbReference>
<comment type="cofactor">
    <cofactor evidence="1">
        <name>FAD</name>
        <dbReference type="ChEBI" id="CHEBI:57692"/>
    </cofactor>
</comment>
<proteinExistence type="inferred from homology"/>
<evidence type="ECO:0000256" key="8">
    <source>
        <dbReference type="ARBA" id="ARBA00023128"/>
    </source>
</evidence>
<keyword evidence="8" id="KW-0496">Mitochondrion</keyword>
<dbReference type="InterPro" id="IPR009100">
    <property type="entry name" value="AcylCoA_DH/oxidase_NM_dom_sf"/>
</dbReference>
<evidence type="ECO:0000256" key="3">
    <source>
        <dbReference type="ARBA" id="ARBA00009347"/>
    </source>
</evidence>
<dbReference type="PANTHER" id="PTHR43884">
    <property type="entry name" value="ACYL-COA DEHYDROGENASE"/>
    <property type="match status" value="1"/>
</dbReference>
<evidence type="ECO:0000259" key="10">
    <source>
        <dbReference type="Pfam" id="PF02771"/>
    </source>
</evidence>
<dbReference type="KEGG" id="aara:120906500"/>
<dbReference type="EnsemblMetazoa" id="AARA010666-RA">
    <property type="protein sequence ID" value="AARA010666-PA"/>
    <property type="gene ID" value="AARA010666"/>
</dbReference>
<dbReference type="Gene3D" id="2.40.110.10">
    <property type="entry name" value="Butyryl-CoA Dehydrogenase, subunit A, domain 2"/>
    <property type="match status" value="1"/>
</dbReference>
<evidence type="ECO:0000256" key="1">
    <source>
        <dbReference type="ARBA" id="ARBA00001974"/>
    </source>
</evidence>
<dbReference type="AlphaFoldDB" id="A0A182IAQ4"/>
<evidence type="ECO:0000313" key="13">
    <source>
        <dbReference type="Proteomes" id="UP000075840"/>
    </source>
</evidence>
<keyword evidence="7" id="KW-0560">Oxidoreductase</keyword>
<dbReference type="RefSeq" id="XP_040174165.1">
    <property type="nucleotide sequence ID" value="XM_040318231.1"/>
</dbReference>
<dbReference type="InterPro" id="IPR037069">
    <property type="entry name" value="AcylCoA_DH/ox_N_sf"/>
</dbReference>
<dbReference type="InterPro" id="IPR036250">
    <property type="entry name" value="AcylCo_DH-like_C"/>
</dbReference>
<organism evidence="12 13">
    <name type="scientific">Anopheles arabiensis</name>
    <name type="common">Mosquito</name>
    <dbReference type="NCBI Taxonomy" id="7173"/>
    <lineage>
        <taxon>Eukaryota</taxon>
        <taxon>Metazoa</taxon>
        <taxon>Ecdysozoa</taxon>
        <taxon>Arthropoda</taxon>
        <taxon>Hexapoda</taxon>
        <taxon>Insecta</taxon>
        <taxon>Pterygota</taxon>
        <taxon>Neoptera</taxon>
        <taxon>Endopterygota</taxon>
        <taxon>Diptera</taxon>
        <taxon>Nematocera</taxon>
        <taxon>Culicoidea</taxon>
        <taxon>Culicidae</taxon>
        <taxon>Anophelinae</taxon>
        <taxon>Anopheles</taxon>
    </lineage>
</organism>
<feature type="domain" description="ACAD9/ACADV-like C-terminal" evidence="11">
    <location>
        <begin position="488"/>
        <end position="606"/>
    </location>
</feature>
<dbReference type="InterPro" id="IPR049448">
    <property type="entry name" value="ACAD9/ACADV-like_C"/>
</dbReference>
<comment type="subcellular location">
    <subcellularLocation>
        <location evidence="2">Mitochondrion</location>
    </subcellularLocation>
</comment>
<comment type="similarity">
    <text evidence="3">Belongs to the acyl-CoA dehydrogenase family.</text>
</comment>
<evidence type="ECO:0000256" key="4">
    <source>
        <dbReference type="ARBA" id="ARBA00022630"/>
    </source>
</evidence>
<dbReference type="Pfam" id="PF02771">
    <property type="entry name" value="Acyl-CoA_dh_N"/>
    <property type="match status" value="1"/>
</dbReference>
<name>A0A182IAQ4_ANOAR</name>
<evidence type="ECO:0000313" key="12">
    <source>
        <dbReference type="EnsemblMetazoa" id="AARA010666-PA"/>
    </source>
</evidence>
<dbReference type="VEuPathDB" id="VectorBase:AARA21_011170"/>
<sequence>MLLRTVACRSWARSCLYRAHTTVASRPEPPAGSEEVASAVNDLSKPAHVQAPKRKPFMKSMFLGTVDTELLTFPESLNRDEQARLNRHREELERALQAPAGPDSIRLAGLQGPLAYGGKQFTETEFAYVQELVAGERTVAMGALEHNAIVKLLAQHGTPEAQEQYLAKLCAGETVAAAGLYELSSSRDTMFSTVASLDFTGGRWTLSGTKVFLRTGPADPDLLLVVASTKRMEKLNKEDGTIAAFLVDARAPGVKIEEAPLGTGGLARVTVHLNRVEVPESALVGTENEGGTVLSKFLSAVRVQSSVVRVALLKKVLNGLTEFAIHSKAATGDMMDLELVREQLARMASVIYAAESLIYSTASLMDDYEGQDVEMEAAITKVFTTGSLLSLATLPLQLLGPQALSGERPFQALFDDALKLFIGDESIDSVNLFIALTGLQYAGMHTHETIKKDRNPAMNPSHVLSRLFDKTSIEHPKKFADLQQYFHPSLEPAAHWIEQSVVRLRLATECVLSRHGVEVIERHLELGRLATIATQLYAMVACASRASRSYCIGLRHAAQDVHLANMFCREGSERVRLLALELEKGPYITSDDDYNVIARNLFREKRYYFEHPLTRNF</sequence>
<dbReference type="CTD" id="36242"/>
<accession>A0A182IAQ4</accession>
<dbReference type="GO" id="GO:0005739">
    <property type="term" value="C:mitochondrion"/>
    <property type="evidence" value="ECO:0007669"/>
    <property type="project" value="UniProtKB-SubCell"/>
</dbReference>
<dbReference type="VEuPathDB" id="VectorBase:AARA010666"/>
<dbReference type="EMBL" id="APCN01001305">
    <property type="status" value="NOT_ANNOTATED_CDS"/>
    <property type="molecule type" value="Genomic_DNA"/>
</dbReference>
<dbReference type="FunFam" id="1.20.140.10:FF:000023">
    <property type="entry name" value="Acyl-CoA dehydrogenase family member 9"/>
    <property type="match status" value="1"/>
</dbReference>
<reference evidence="12" key="1">
    <citation type="submission" date="2022-08" db="UniProtKB">
        <authorList>
            <consortium name="EnsemblMetazoa"/>
        </authorList>
    </citation>
    <scope>IDENTIFICATION</scope>
    <source>
        <strain evidence="12">Dongola</strain>
    </source>
</reference>
<dbReference type="GO" id="GO:0006631">
    <property type="term" value="P:fatty acid metabolic process"/>
    <property type="evidence" value="ECO:0007669"/>
    <property type="project" value="UniProtKB-ARBA"/>
</dbReference>
<dbReference type="Proteomes" id="UP000075840">
    <property type="component" value="Unassembled WGS sequence"/>
</dbReference>
<dbReference type="InterPro" id="IPR013786">
    <property type="entry name" value="AcylCoA_DH/ox_N"/>
</dbReference>
<evidence type="ECO:0000256" key="2">
    <source>
        <dbReference type="ARBA" id="ARBA00004173"/>
    </source>
</evidence>
<dbReference type="PANTHER" id="PTHR43884:SF9">
    <property type="entry name" value="COMPLEX I ASSEMBLY FACTOR ACAD9, MITOCHONDRIAL"/>
    <property type="match status" value="1"/>
</dbReference>
<dbReference type="GO" id="GO:0050660">
    <property type="term" value="F:flavin adenine dinucleotide binding"/>
    <property type="evidence" value="ECO:0007669"/>
    <property type="project" value="InterPro"/>
</dbReference>
<keyword evidence="5" id="KW-0274">FAD</keyword>
<evidence type="ECO:0000259" key="11">
    <source>
        <dbReference type="Pfam" id="PF21343"/>
    </source>
</evidence>
<dbReference type="SUPFAM" id="SSF47203">
    <property type="entry name" value="Acyl-CoA dehydrogenase C-terminal domain-like"/>
    <property type="match status" value="1"/>
</dbReference>
<evidence type="ECO:0008006" key="14">
    <source>
        <dbReference type="Google" id="ProtNLM"/>
    </source>
</evidence>
<dbReference type="SUPFAM" id="SSF56645">
    <property type="entry name" value="Acyl-CoA dehydrogenase NM domain-like"/>
    <property type="match status" value="1"/>
</dbReference>
<dbReference type="Pfam" id="PF00441">
    <property type="entry name" value="Acyl-CoA_dh_1"/>
    <property type="match status" value="1"/>
</dbReference>
<evidence type="ECO:0000256" key="7">
    <source>
        <dbReference type="ARBA" id="ARBA00023002"/>
    </source>
</evidence>
<dbReference type="GeneID" id="120906500"/>
<dbReference type="InterPro" id="IPR046373">
    <property type="entry name" value="Acyl-CoA_Oxase/DH_mid-dom_sf"/>
</dbReference>
<keyword evidence="13" id="KW-1185">Reference proteome</keyword>
<dbReference type="CDD" id="cd00567">
    <property type="entry name" value="ACAD"/>
    <property type="match status" value="1"/>
</dbReference>
<evidence type="ECO:0000256" key="6">
    <source>
        <dbReference type="ARBA" id="ARBA00022946"/>
    </source>
</evidence>
<keyword evidence="4" id="KW-0285">Flavoprotein</keyword>
<protein>
    <recommendedName>
        <fullName evidence="14">Acyl-CoA dehydrogenase family member 9</fullName>
    </recommendedName>
</protein>
<keyword evidence="6" id="KW-0809">Transit peptide</keyword>
<feature type="domain" description="Acyl-CoA dehydrogenase/oxidase C-terminal" evidence="9">
    <location>
        <begin position="288"/>
        <end position="420"/>
    </location>
</feature>
<evidence type="ECO:0000259" key="9">
    <source>
        <dbReference type="Pfam" id="PF00441"/>
    </source>
</evidence>
<feature type="domain" description="Acyl-CoA dehydrogenase/oxidase N-terminal" evidence="10">
    <location>
        <begin position="107"/>
        <end position="173"/>
    </location>
</feature>
<dbReference type="Gene3D" id="1.10.540.10">
    <property type="entry name" value="Acyl-CoA dehydrogenase/oxidase, N-terminal domain"/>
    <property type="match status" value="1"/>
</dbReference>
<evidence type="ECO:0000256" key="5">
    <source>
        <dbReference type="ARBA" id="ARBA00022827"/>
    </source>
</evidence>
<dbReference type="InterPro" id="IPR009075">
    <property type="entry name" value="AcylCo_DH/oxidase_C"/>
</dbReference>
<dbReference type="GO" id="GO:0003995">
    <property type="term" value="F:acyl-CoA dehydrogenase activity"/>
    <property type="evidence" value="ECO:0007669"/>
    <property type="project" value="TreeGrafter"/>
</dbReference>
<dbReference type="Gene3D" id="1.20.140.10">
    <property type="entry name" value="Butyryl-CoA Dehydrogenase, subunit A, domain 3"/>
    <property type="match status" value="2"/>
</dbReference>